<keyword evidence="1" id="KW-0472">Membrane</keyword>
<feature type="transmembrane region" description="Helical" evidence="1">
    <location>
        <begin position="17"/>
        <end position="36"/>
    </location>
</feature>
<sequence>MCKNMADLANLFRLSKLLLIFGLALVLTFYFGSYFLGASLEMLYGSSFLKYATFSIFLFSIICGISWLIFTNNIATTIQRARFAMIGLVFLGVMGVTLILFIQPLCYDSNLICGSVSIYFREDLSSREIFSFIRERGLSVTGQAKNQFFELSKPEAYFDVQIPVELEREEQHSFLNSIFANLTKEQSLDYCSSIDDDPFGYRIKPSQVRIECIFKNDTPLSEINAFQSRYPELKFGGDDHIYIFNYIRIRVPVGTENAWVKKLERHPEVIDATAPYTPSLPSI</sequence>
<evidence type="ECO:0000313" key="3">
    <source>
        <dbReference type="Proteomes" id="UP000177954"/>
    </source>
</evidence>
<dbReference type="EMBL" id="MHNZ01000006">
    <property type="protein sequence ID" value="OGZ56861.1"/>
    <property type="molecule type" value="Genomic_DNA"/>
</dbReference>
<accession>A0A1G2H3R1</accession>
<gene>
    <name evidence="2" type="ORF">A3J04_00135</name>
</gene>
<reference evidence="2 3" key="1">
    <citation type="journal article" date="2016" name="Nat. Commun.">
        <title>Thousands of microbial genomes shed light on interconnected biogeochemical processes in an aquifer system.</title>
        <authorList>
            <person name="Anantharaman K."/>
            <person name="Brown C.T."/>
            <person name="Hug L.A."/>
            <person name="Sharon I."/>
            <person name="Castelle C.J."/>
            <person name="Probst A.J."/>
            <person name="Thomas B.C."/>
            <person name="Singh A."/>
            <person name="Wilkins M.J."/>
            <person name="Karaoz U."/>
            <person name="Brodie E.L."/>
            <person name="Williams K.H."/>
            <person name="Hubbard S.S."/>
            <person name="Banfield J.F."/>
        </authorList>
    </citation>
    <scope>NUCLEOTIDE SEQUENCE [LARGE SCALE GENOMIC DNA]</scope>
</reference>
<evidence type="ECO:0000256" key="1">
    <source>
        <dbReference type="SAM" id="Phobius"/>
    </source>
</evidence>
<name>A0A1G2H3R1_9BACT</name>
<comment type="caution">
    <text evidence="2">The sequence shown here is derived from an EMBL/GenBank/DDBJ whole genome shotgun (WGS) entry which is preliminary data.</text>
</comment>
<protein>
    <submittedName>
        <fullName evidence="2">Uncharacterized protein</fullName>
    </submittedName>
</protein>
<keyword evidence="1" id="KW-0812">Transmembrane</keyword>
<dbReference type="Proteomes" id="UP000177954">
    <property type="component" value="Unassembled WGS sequence"/>
</dbReference>
<organism evidence="2 3">
    <name type="scientific">Candidatus Ryanbacteria bacterium RIFCSPLOWO2_02_FULL_47_14</name>
    <dbReference type="NCBI Taxonomy" id="1802129"/>
    <lineage>
        <taxon>Bacteria</taxon>
        <taxon>Candidatus Ryaniibacteriota</taxon>
    </lineage>
</organism>
<dbReference type="STRING" id="1802129.A3J04_00135"/>
<evidence type="ECO:0000313" key="2">
    <source>
        <dbReference type="EMBL" id="OGZ56861.1"/>
    </source>
</evidence>
<dbReference type="AlphaFoldDB" id="A0A1G2H3R1"/>
<keyword evidence="1" id="KW-1133">Transmembrane helix</keyword>
<proteinExistence type="predicted"/>
<feature type="transmembrane region" description="Helical" evidence="1">
    <location>
        <begin position="48"/>
        <end position="70"/>
    </location>
</feature>
<feature type="transmembrane region" description="Helical" evidence="1">
    <location>
        <begin position="82"/>
        <end position="102"/>
    </location>
</feature>